<dbReference type="InterPro" id="IPR000551">
    <property type="entry name" value="MerR-type_HTH_dom"/>
</dbReference>
<evidence type="ECO:0000313" key="7">
    <source>
        <dbReference type="Proteomes" id="UP001154259"/>
    </source>
</evidence>
<comment type="caution">
    <text evidence="4">The sequence shown here is derived from an EMBL/GenBank/DDBJ whole genome shotgun (WGS) entry which is preliminary data.</text>
</comment>
<evidence type="ECO:0000256" key="1">
    <source>
        <dbReference type="ARBA" id="ARBA00023125"/>
    </source>
</evidence>
<dbReference type="InterPro" id="IPR009061">
    <property type="entry name" value="DNA-bd_dom_put_sf"/>
</dbReference>
<dbReference type="EMBL" id="CAMXCS010000003">
    <property type="protein sequence ID" value="CAI3947823.1"/>
    <property type="molecule type" value="Genomic_DNA"/>
</dbReference>
<sequence length="121" mass="14395">MSYTIHQVAKKLNINPHTIRYYAKEGLFPFVDRNAAGVRIFQETDVEWASLIQCLKNSGMKLKDIKQFIDWVVQGDSTINQRLEFFRNHQRNVEQQLAELQEVLKVVKYKRKYYEEAKKSL</sequence>
<evidence type="ECO:0000313" key="6">
    <source>
        <dbReference type="Proteomes" id="UP001154255"/>
    </source>
</evidence>
<dbReference type="Proteomes" id="UP001154259">
    <property type="component" value="Unassembled WGS sequence"/>
</dbReference>
<dbReference type="Pfam" id="PF13411">
    <property type="entry name" value="MerR_1"/>
    <property type="match status" value="1"/>
</dbReference>
<accession>A0A9W4X6Z2</accession>
<dbReference type="EMBL" id="CAMXCM010000004">
    <property type="protein sequence ID" value="CAI3947364.1"/>
    <property type="molecule type" value="Genomic_DNA"/>
</dbReference>
<dbReference type="RefSeq" id="WP_271789947.1">
    <property type="nucleotide sequence ID" value="NZ_CAMXCL010000007.1"/>
</dbReference>
<keyword evidence="7" id="KW-1185">Reference proteome</keyword>
<evidence type="ECO:0000259" key="3">
    <source>
        <dbReference type="PROSITE" id="PS50937"/>
    </source>
</evidence>
<dbReference type="SUPFAM" id="SSF46955">
    <property type="entry name" value="Putative DNA-binding domain"/>
    <property type="match status" value="1"/>
</dbReference>
<dbReference type="Proteomes" id="UP001154255">
    <property type="component" value="Unassembled WGS sequence"/>
</dbReference>
<evidence type="ECO:0000313" key="5">
    <source>
        <dbReference type="EMBL" id="CAI3947823.1"/>
    </source>
</evidence>
<dbReference type="PANTHER" id="PTHR30204:SF82">
    <property type="entry name" value="TRANSCRIPTIONAL REGULATOR, MERR FAMILY"/>
    <property type="match status" value="1"/>
</dbReference>
<reference evidence="4" key="1">
    <citation type="submission" date="2022-10" db="EMBL/GenBank/DDBJ databases">
        <authorList>
            <person name="Botero Cardona J."/>
        </authorList>
    </citation>
    <scope>NUCLEOTIDE SEQUENCE</scope>
    <source>
        <strain evidence="4">LMG 31819</strain>
        <strain evidence="5">R-53529</strain>
    </source>
</reference>
<dbReference type="GO" id="GO:0003677">
    <property type="term" value="F:DNA binding"/>
    <property type="evidence" value="ECO:0007669"/>
    <property type="project" value="UniProtKB-KW"/>
</dbReference>
<dbReference type="PRINTS" id="PR00040">
    <property type="entry name" value="HTHMERR"/>
</dbReference>
<dbReference type="InterPro" id="IPR047057">
    <property type="entry name" value="MerR_fam"/>
</dbReference>
<dbReference type="GO" id="GO:0003700">
    <property type="term" value="F:DNA-binding transcription factor activity"/>
    <property type="evidence" value="ECO:0007669"/>
    <property type="project" value="InterPro"/>
</dbReference>
<dbReference type="PANTHER" id="PTHR30204">
    <property type="entry name" value="REDOX-CYCLING DRUG-SENSING TRANSCRIPTIONAL ACTIVATOR SOXR"/>
    <property type="match status" value="1"/>
</dbReference>
<keyword evidence="2" id="KW-0175">Coiled coil</keyword>
<gene>
    <name evidence="5" type="ORF">R53529_LOCUS1513</name>
    <name evidence="4" type="ORF">R53530_LOCUS1607</name>
</gene>
<dbReference type="SMART" id="SM00422">
    <property type="entry name" value="HTH_MERR"/>
    <property type="match status" value="1"/>
</dbReference>
<dbReference type="AlphaFoldDB" id="A0A9W4X6Z2"/>
<protein>
    <submittedName>
        <fullName evidence="4 5">MerR family (SoxR)</fullName>
    </submittedName>
</protein>
<dbReference type="CDD" id="cd01109">
    <property type="entry name" value="HTH_YyaN"/>
    <property type="match status" value="1"/>
</dbReference>
<dbReference type="Gene3D" id="1.10.1660.10">
    <property type="match status" value="1"/>
</dbReference>
<organism evidence="4 6">
    <name type="scientific">Commensalibacter communis</name>
    <dbReference type="NCBI Taxonomy" id="2972786"/>
    <lineage>
        <taxon>Bacteria</taxon>
        <taxon>Pseudomonadati</taxon>
        <taxon>Pseudomonadota</taxon>
        <taxon>Alphaproteobacteria</taxon>
        <taxon>Acetobacterales</taxon>
        <taxon>Acetobacteraceae</taxon>
    </lineage>
</organism>
<evidence type="ECO:0000313" key="4">
    <source>
        <dbReference type="EMBL" id="CAI3947364.1"/>
    </source>
</evidence>
<proteinExistence type="predicted"/>
<feature type="coiled-coil region" evidence="2">
    <location>
        <begin position="83"/>
        <end position="110"/>
    </location>
</feature>
<dbReference type="PROSITE" id="PS50937">
    <property type="entry name" value="HTH_MERR_2"/>
    <property type="match status" value="1"/>
</dbReference>
<name>A0A9W4X6Z2_9PROT</name>
<evidence type="ECO:0000256" key="2">
    <source>
        <dbReference type="SAM" id="Coils"/>
    </source>
</evidence>
<keyword evidence="1" id="KW-0238">DNA-binding</keyword>
<feature type="domain" description="HTH merR-type" evidence="3">
    <location>
        <begin position="1"/>
        <end position="71"/>
    </location>
</feature>